<reference evidence="1 2" key="1">
    <citation type="submission" date="2019-07" db="EMBL/GenBank/DDBJ databases">
        <title>Complete Genome Sequence of Leptotrichia hofstadii Strain JCM16775.</title>
        <authorList>
            <person name="Watanabe S."/>
            <person name="Cui L."/>
        </authorList>
    </citation>
    <scope>NUCLEOTIDE SEQUENCE [LARGE SCALE GENOMIC DNA]</scope>
    <source>
        <strain evidence="1 2">JCM16775</strain>
    </source>
</reference>
<name>A0A510JEP5_9FUSO</name>
<sequence>MGNYELIDEKKFFYENLTDFGWGEFRKFKMDFLKEHFPEKFKNKQVIVLFKGEFTEEMELELIREFTEKMIREEGKRFLEFAANYLEEKEKQEQKQKKRG</sequence>
<dbReference type="RefSeq" id="WP_026745281.1">
    <property type="nucleotide sequence ID" value="NZ_AP019823.1"/>
</dbReference>
<evidence type="ECO:0000313" key="1">
    <source>
        <dbReference type="EMBL" id="BBM37687.1"/>
    </source>
</evidence>
<dbReference type="Proteomes" id="UP000321892">
    <property type="component" value="Chromosome"/>
</dbReference>
<keyword evidence="2" id="KW-1185">Reference proteome</keyword>
<proteinExistence type="predicted"/>
<evidence type="ECO:0000313" key="2">
    <source>
        <dbReference type="Proteomes" id="UP000321892"/>
    </source>
</evidence>
<organism evidence="1 2">
    <name type="scientific">Leptotrichia hofstadii</name>
    <dbReference type="NCBI Taxonomy" id="157688"/>
    <lineage>
        <taxon>Bacteria</taxon>
        <taxon>Fusobacteriati</taxon>
        <taxon>Fusobacteriota</taxon>
        <taxon>Fusobacteriia</taxon>
        <taxon>Fusobacteriales</taxon>
        <taxon>Leptotrichiaceae</taxon>
        <taxon>Leptotrichia</taxon>
    </lineage>
</organism>
<gene>
    <name evidence="1" type="ORF">JCM16775_0377</name>
</gene>
<dbReference type="EMBL" id="AP019823">
    <property type="protein sequence ID" value="BBM37687.1"/>
    <property type="molecule type" value="Genomic_DNA"/>
</dbReference>
<dbReference type="AlphaFoldDB" id="A0A510JEP5"/>
<accession>A0A510JEP5</accession>
<dbReference type="KEGG" id="lhf:JCM16775_0377"/>
<protein>
    <submittedName>
        <fullName evidence="1">Uncharacterized protein</fullName>
    </submittedName>
</protein>